<feature type="transmembrane region" description="Helical" evidence="1">
    <location>
        <begin position="47"/>
        <end position="66"/>
    </location>
</feature>
<dbReference type="OrthoDB" id="6400719at2"/>
<evidence type="ECO:0000313" key="2">
    <source>
        <dbReference type="EMBL" id="TWH95505.1"/>
    </source>
</evidence>
<feature type="transmembrane region" description="Helical" evidence="1">
    <location>
        <begin position="72"/>
        <end position="92"/>
    </location>
</feature>
<dbReference type="RefSeq" id="WP_133607364.1">
    <property type="nucleotide sequence ID" value="NZ_SNZC01000001.1"/>
</dbReference>
<keyword evidence="1" id="KW-0812">Transmembrane</keyword>
<dbReference type="EMBL" id="VLKM01000004">
    <property type="protein sequence ID" value="TWH95505.1"/>
    <property type="molecule type" value="Genomic_DNA"/>
</dbReference>
<keyword evidence="1" id="KW-0472">Membrane</keyword>
<sequence>MNEVEQGKSDIEQGKITAITSYILIIGVLIALSMNAETKNKFASFHIKQAVGLNLTFISIGLLISNFSNTQIYVSFWVFFTVLWVFGILSAIKGEIKPIPLVGNLYQKLFKSF</sequence>
<evidence type="ECO:0000256" key="1">
    <source>
        <dbReference type="SAM" id="Phobius"/>
    </source>
</evidence>
<organism evidence="2 3">
    <name type="scientific">Flavobacterium cheniae</name>
    <dbReference type="NCBI Taxonomy" id="295428"/>
    <lineage>
        <taxon>Bacteria</taxon>
        <taxon>Pseudomonadati</taxon>
        <taxon>Bacteroidota</taxon>
        <taxon>Flavobacteriia</taxon>
        <taxon>Flavobacteriales</taxon>
        <taxon>Flavobacteriaceae</taxon>
        <taxon>Flavobacterium</taxon>
    </lineage>
</organism>
<accession>A0A562KJP9</accession>
<evidence type="ECO:0000313" key="3">
    <source>
        <dbReference type="Proteomes" id="UP000315312"/>
    </source>
</evidence>
<feature type="transmembrane region" description="Helical" evidence="1">
    <location>
        <begin position="16"/>
        <end position="35"/>
    </location>
</feature>
<protein>
    <recommendedName>
        <fullName evidence="4">Chloroplast import component protein (Tic20)</fullName>
    </recommendedName>
</protein>
<reference evidence="2 3" key="1">
    <citation type="journal article" date="2015" name="Stand. Genomic Sci.">
        <title>Genomic Encyclopedia of Bacterial and Archaeal Type Strains, Phase III: the genomes of soil and plant-associated and newly described type strains.</title>
        <authorList>
            <person name="Whitman W.B."/>
            <person name="Woyke T."/>
            <person name="Klenk H.P."/>
            <person name="Zhou Y."/>
            <person name="Lilburn T.G."/>
            <person name="Beck B.J."/>
            <person name="De Vos P."/>
            <person name="Vandamme P."/>
            <person name="Eisen J.A."/>
            <person name="Garrity G."/>
            <person name="Hugenholtz P."/>
            <person name="Kyrpides N.C."/>
        </authorList>
    </citation>
    <scope>NUCLEOTIDE SEQUENCE [LARGE SCALE GENOMIC DNA]</scope>
    <source>
        <strain evidence="2 3">CGMCC 1.6844</strain>
    </source>
</reference>
<dbReference type="Proteomes" id="UP000315312">
    <property type="component" value="Unassembled WGS sequence"/>
</dbReference>
<gene>
    <name evidence="2" type="ORF">IP97_01182</name>
</gene>
<dbReference type="AlphaFoldDB" id="A0A562KJP9"/>
<proteinExistence type="predicted"/>
<keyword evidence="3" id="KW-1185">Reference proteome</keyword>
<name>A0A562KJP9_9FLAO</name>
<comment type="caution">
    <text evidence="2">The sequence shown here is derived from an EMBL/GenBank/DDBJ whole genome shotgun (WGS) entry which is preliminary data.</text>
</comment>
<evidence type="ECO:0008006" key="4">
    <source>
        <dbReference type="Google" id="ProtNLM"/>
    </source>
</evidence>
<keyword evidence="1" id="KW-1133">Transmembrane helix</keyword>